<dbReference type="Pfam" id="PF13181">
    <property type="entry name" value="TPR_8"/>
    <property type="match status" value="1"/>
</dbReference>
<evidence type="ECO:0000313" key="6">
    <source>
        <dbReference type="Proteomes" id="UP000245535"/>
    </source>
</evidence>
<keyword evidence="6" id="KW-1185">Reference proteome</keyword>
<protein>
    <submittedName>
        <fullName evidence="5">Tetratricopeptide repeat protein</fullName>
    </submittedName>
</protein>
<dbReference type="PROSITE" id="PS50005">
    <property type="entry name" value="TPR"/>
    <property type="match status" value="2"/>
</dbReference>
<comment type="caution">
    <text evidence="5">The sequence shown here is derived from an EMBL/GenBank/DDBJ whole genome shotgun (WGS) entry which is preliminary data.</text>
</comment>
<evidence type="ECO:0000256" key="1">
    <source>
        <dbReference type="ARBA" id="ARBA00022737"/>
    </source>
</evidence>
<keyword evidence="2 3" id="KW-0802">TPR repeat</keyword>
<accession>A0A315ZE03</accession>
<dbReference type="RefSeq" id="WP_109617884.1">
    <property type="nucleotide sequence ID" value="NZ_QGDO01000002.1"/>
</dbReference>
<dbReference type="InterPro" id="IPR013105">
    <property type="entry name" value="TPR_2"/>
</dbReference>
<feature type="repeat" description="TPR" evidence="3">
    <location>
        <begin position="148"/>
        <end position="181"/>
    </location>
</feature>
<dbReference type="InterPro" id="IPR050498">
    <property type="entry name" value="Ycf3"/>
</dbReference>
<dbReference type="Proteomes" id="UP000245535">
    <property type="component" value="Unassembled WGS sequence"/>
</dbReference>
<dbReference type="InterPro" id="IPR011990">
    <property type="entry name" value="TPR-like_helical_dom_sf"/>
</dbReference>
<feature type="repeat" description="TPR" evidence="3">
    <location>
        <begin position="114"/>
        <end position="147"/>
    </location>
</feature>
<dbReference type="PANTHER" id="PTHR44858:SF1">
    <property type="entry name" value="UDP-N-ACETYLGLUCOSAMINE--PEPTIDE N-ACETYLGLUCOSAMINYLTRANSFERASE SPINDLY-RELATED"/>
    <property type="match status" value="1"/>
</dbReference>
<sequence length="290" mass="33359">MKKIIFFVTSLLYFTFQANAQVALDQKVSSYTCDCLRNYAPEEIDDEIMENCISEAMKAVAPEMTQVQIKALEQVDNMWALIENVTKQVSENCLQQSSSKDKGNTYYYSVWKKANKWYENGKTFEEIQDYTNAIKAYDKALIIDPEFVLAWDNMGFCYKQLKNYPEAIRAFKKSLILYPEGKFAQIELAEAYLLTKESDKAVEIYNGYKELFPDEAFGYLSAGNIRLGEGNYRAATEDILMAHKINILTGANSKQSKKLLLLMYKKYKDDGAEDELLEKAKEMGIELKKE</sequence>
<dbReference type="AlphaFoldDB" id="A0A315ZE03"/>
<proteinExistence type="predicted"/>
<dbReference type="PANTHER" id="PTHR44858">
    <property type="entry name" value="TETRATRICOPEPTIDE REPEAT PROTEIN 6"/>
    <property type="match status" value="1"/>
</dbReference>
<dbReference type="OrthoDB" id="9780183at2"/>
<dbReference type="Gene3D" id="1.25.40.10">
    <property type="entry name" value="Tetratricopeptide repeat domain"/>
    <property type="match status" value="1"/>
</dbReference>
<evidence type="ECO:0000256" key="3">
    <source>
        <dbReference type="PROSITE-ProRule" id="PRU00339"/>
    </source>
</evidence>
<evidence type="ECO:0000256" key="4">
    <source>
        <dbReference type="SAM" id="SignalP"/>
    </source>
</evidence>
<feature type="chain" id="PRO_5016275176" evidence="4">
    <location>
        <begin position="21"/>
        <end position="290"/>
    </location>
</feature>
<dbReference type="Pfam" id="PF13174">
    <property type="entry name" value="TPR_6"/>
    <property type="match status" value="1"/>
</dbReference>
<organism evidence="5 6">
    <name type="scientific">Sediminitomix flava</name>
    <dbReference type="NCBI Taxonomy" id="379075"/>
    <lineage>
        <taxon>Bacteria</taxon>
        <taxon>Pseudomonadati</taxon>
        <taxon>Bacteroidota</taxon>
        <taxon>Cytophagia</taxon>
        <taxon>Cytophagales</taxon>
        <taxon>Flammeovirgaceae</taxon>
        <taxon>Sediminitomix</taxon>
    </lineage>
</organism>
<dbReference type="Pfam" id="PF07719">
    <property type="entry name" value="TPR_2"/>
    <property type="match status" value="1"/>
</dbReference>
<dbReference type="SUPFAM" id="SSF48452">
    <property type="entry name" value="TPR-like"/>
    <property type="match status" value="1"/>
</dbReference>
<name>A0A315ZE03_SEDFL</name>
<dbReference type="SMART" id="SM00028">
    <property type="entry name" value="TPR"/>
    <property type="match status" value="3"/>
</dbReference>
<keyword evidence="1" id="KW-0677">Repeat</keyword>
<reference evidence="5 6" key="1">
    <citation type="submission" date="2018-03" db="EMBL/GenBank/DDBJ databases">
        <title>Genomic Encyclopedia of Archaeal and Bacterial Type Strains, Phase II (KMG-II): from individual species to whole genera.</title>
        <authorList>
            <person name="Goeker M."/>
        </authorList>
    </citation>
    <scope>NUCLEOTIDE SEQUENCE [LARGE SCALE GENOMIC DNA]</scope>
    <source>
        <strain evidence="5 6">DSM 28229</strain>
    </source>
</reference>
<evidence type="ECO:0000256" key="2">
    <source>
        <dbReference type="ARBA" id="ARBA00022803"/>
    </source>
</evidence>
<gene>
    <name evidence="5" type="ORF">BC781_102944</name>
</gene>
<evidence type="ECO:0000313" key="5">
    <source>
        <dbReference type="EMBL" id="PWJ43383.1"/>
    </source>
</evidence>
<keyword evidence="4" id="KW-0732">Signal</keyword>
<dbReference type="EMBL" id="QGDO01000002">
    <property type="protein sequence ID" value="PWJ43383.1"/>
    <property type="molecule type" value="Genomic_DNA"/>
</dbReference>
<feature type="signal peptide" evidence="4">
    <location>
        <begin position="1"/>
        <end position="20"/>
    </location>
</feature>
<dbReference type="InterPro" id="IPR019734">
    <property type="entry name" value="TPR_rpt"/>
</dbReference>